<dbReference type="EMBL" id="MVDE01000016">
    <property type="protein sequence ID" value="PKQ66234.1"/>
    <property type="molecule type" value="Genomic_DNA"/>
</dbReference>
<evidence type="ECO:0000313" key="1">
    <source>
        <dbReference type="EMBL" id="PKQ66234.1"/>
    </source>
</evidence>
<accession>A0A2N3I7C9</accession>
<dbReference type="InterPro" id="IPR044934">
    <property type="entry name" value="Streptopain_sf"/>
</dbReference>
<dbReference type="GO" id="GO:0008234">
    <property type="term" value="F:cysteine-type peptidase activity"/>
    <property type="evidence" value="ECO:0007669"/>
    <property type="project" value="InterPro"/>
</dbReference>
<keyword evidence="2" id="KW-1185">Reference proteome</keyword>
<sequence>MRKITLFISLLFFLFSCEKEIDTTVVNEKLDSGNDQRIENAIGFVNETFVENSSKTKSTRSILSLQNTDTIYQIKNADDETVLKLICFKPKGYVLLHTLEDVSTPAVLFYSDNKLNKSNFNPILTNIIDQFVVKYDEFHEVSNLKSNLKSGSRGTDPISFEDVIEEQVNSLLVNFTWHQYFPYNNFLDWYKNGLYKGHPAGCMTIALGQIIAYEKYYVDPISQESFDWTKMESASAAIADNYIEINLLLAKIFPEIMTSTSDAASAGVFSKAVTFMGQVGYNTEVVNLFDYAKAKVELKDNRPIYVQGVDKLGDGIKGHAFVCDGYKTVGTYMISDGVKPVDPAFKTNYIHLNWGWKESTFHEDYDGWSFAEGLNVTTTNGIHFYNDQNTMLLLKF</sequence>
<dbReference type="RefSeq" id="WP_180327296.1">
    <property type="nucleotide sequence ID" value="NZ_MVDE01000016.1"/>
</dbReference>
<dbReference type="GO" id="GO:0006508">
    <property type="term" value="P:proteolysis"/>
    <property type="evidence" value="ECO:0007669"/>
    <property type="project" value="InterPro"/>
</dbReference>
<organism evidence="1 2">
    <name type="scientific">Labilibaculum manganireducens</name>
    <dbReference type="NCBI Taxonomy" id="1940525"/>
    <lineage>
        <taxon>Bacteria</taxon>
        <taxon>Pseudomonadati</taxon>
        <taxon>Bacteroidota</taxon>
        <taxon>Bacteroidia</taxon>
        <taxon>Marinilabiliales</taxon>
        <taxon>Marinifilaceae</taxon>
        <taxon>Labilibaculum</taxon>
    </lineage>
</organism>
<evidence type="ECO:0000313" key="2">
    <source>
        <dbReference type="Proteomes" id="UP000233618"/>
    </source>
</evidence>
<dbReference type="InterPro" id="IPR000200">
    <property type="entry name" value="Peptidase_C10"/>
</dbReference>
<dbReference type="InterPro" id="IPR038765">
    <property type="entry name" value="Papain-like_cys_pep_sf"/>
</dbReference>
<proteinExistence type="predicted"/>
<dbReference type="Gene3D" id="3.90.70.50">
    <property type="entry name" value="Peptidase C10, streptopain"/>
    <property type="match status" value="1"/>
</dbReference>
<dbReference type="Pfam" id="PF01640">
    <property type="entry name" value="Peptidase_C10"/>
    <property type="match status" value="1"/>
</dbReference>
<comment type="caution">
    <text evidence="1">The sequence shown here is derived from an EMBL/GenBank/DDBJ whole genome shotgun (WGS) entry which is preliminary data.</text>
</comment>
<reference evidence="1 2" key="1">
    <citation type="journal article" date="2017" name="Front. Microbiol.">
        <title>Labilibaculum manganireducens gen. nov., sp. nov. and Labilibaculum filiforme sp. nov., Novel Bacteroidetes Isolated from Subsurface Sediments of the Baltic Sea.</title>
        <authorList>
            <person name="Vandieken V."/>
            <person name="Marshall I.P."/>
            <person name="Niemann H."/>
            <person name="Engelen B."/>
            <person name="Cypionka H."/>
        </authorList>
    </citation>
    <scope>NUCLEOTIDE SEQUENCE [LARGE SCALE GENOMIC DNA]</scope>
    <source>
        <strain evidence="1 2">59.10-2M</strain>
    </source>
</reference>
<dbReference type="PROSITE" id="PS51257">
    <property type="entry name" value="PROKAR_LIPOPROTEIN"/>
    <property type="match status" value="1"/>
</dbReference>
<name>A0A2N3I7C9_9BACT</name>
<dbReference type="AlphaFoldDB" id="A0A2N3I7C9"/>
<dbReference type="Proteomes" id="UP000233618">
    <property type="component" value="Unassembled WGS sequence"/>
</dbReference>
<evidence type="ECO:0008006" key="3">
    <source>
        <dbReference type="Google" id="ProtNLM"/>
    </source>
</evidence>
<gene>
    <name evidence="1" type="ORF">BZG01_11610</name>
</gene>
<protein>
    <recommendedName>
        <fullName evidence="3">Spi protease inhibitor domain-containing protein</fullName>
    </recommendedName>
</protein>
<dbReference type="SUPFAM" id="SSF54001">
    <property type="entry name" value="Cysteine proteinases"/>
    <property type="match status" value="1"/>
</dbReference>